<name>A0A0V7ZFA0_9CYAN</name>
<evidence type="ECO:0000313" key="2">
    <source>
        <dbReference type="EMBL" id="KST63221.1"/>
    </source>
</evidence>
<sequence>MANTNEVKQYLACWFQLNKRVISSDSQVLLPSQIFSDRGYSQEFENCWNLIMSSESDEWHLETTEQTISQLLQPSWKIVSCARCSMPVAIVDAGVSSHICPCHDLGNWPNTDLPQPRIPVNSQEKLQEICSKVAKSQGSRKGCID</sequence>
<dbReference type="OrthoDB" id="485097at2"/>
<dbReference type="Proteomes" id="UP000053372">
    <property type="component" value="Unassembled WGS sequence"/>
</dbReference>
<gene>
    <name evidence="1" type="ORF">BC008_12585</name>
    <name evidence="2" type="ORF">BC008_13010</name>
</gene>
<keyword evidence="3" id="KW-1185">Reference proteome</keyword>
<evidence type="ECO:0000313" key="1">
    <source>
        <dbReference type="EMBL" id="KST63135.1"/>
    </source>
</evidence>
<protein>
    <submittedName>
        <fullName evidence="1">Uncharacterized protein</fullName>
    </submittedName>
</protein>
<evidence type="ECO:0000313" key="3">
    <source>
        <dbReference type="Proteomes" id="UP000053372"/>
    </source>
</evidence>
<dbReference type="RefSeq" id="WP_058184525.1">
    <property type="nucleotide sequence ID" value="NZ_LMTZ01000141.1"/>
</dbReference>
<dbReference type="EMBL" id="LMTZ01000142">
    <property type="protein sequence ID" value="KST63135.1"/>
    <property type="molecule type" value="Genomic_DNA"/>
</dbReference>
<organism evidence="1 3">
    <name type="scientific">Mastigocoleus testarum BC008</name>
    <dbReference type="NCBI Taxonomy" id="371196"/>
    <lineage>
        <taxon>Bacteria</taxon>
        <taxon>Bacillati</taxon>
        <taxon>Cyanobacteriota</taxon>
        <taxon>Cyanophyceae</taxon>
        <taxon>Nostocales</taxon>
        <taxon>Hapalosiphonaceae</taxon>
        <taxon>Mastigocoleus</taxon>
    </lineage>
</organism>
<accession>A0A0V7ZFA0</accession>
<proteinExistence type="predicted"/>
<dbReference type="AlphaFoldDB" id="A0A0V7ZFA0"/>
<reference evidence="1 3" key="1">
    <citation type="journal article" date="2015" name="Genome Announc.">
        <title>Draft Genome of the Euendolithic (true boring) Cyanobacterium Mastigocoleus testarum strain BC008.</title>
        <authorList>
            <person name="Guida B.S."/>
            <person name="Garcia-Pichel F."/>
        </authorList>
    </citation>
    <scope>NUCLEOTIDE SEQUENCE [LARGE SCALE GENOMIC DNA]</scope>
    <source>
        <strain evidence="1 3">BC008</strain>
    </source>
</reference>
<dbReference type="EMBL" id="LMTZ01000141">
    <property type="protein sequence ID" value="KST63221.1"/>
    <property type="molecule type" value="Genomic_DNA"/>
</dbReference>
<comment type="caution">
    <text evidence="1">The sequence shown here is derived from an EMBL/GenBank/DDBJ whole genome shotgun (WGS) entry which is preliminary data.</text>
</comment>